<protein>
    <submittedName>
        <fullName evidence="1">Thioredoxin h-like protein</fullName>
    </submittedName>
</protein>
<name>A0A0A9F086_ARUDO</name>
<evidence type="ECO:0000313" key="1">
    <source>
        <dbReference type="EMBL" id="JAE05752.1"/>
    </source>
</evidence>
<reference evidence="1" key="2">
    <citation type="journal article" date="2015" name="Data Brief">
        <title>Shoot transcriptome of the giant reed, Arundo donax.</title>
        <authorList>
            <person name="Barrero R.A."/>
            <person name="Guerrero F.D."/>
            <person name="Moolhuijzen P."/>
            <person name="Goolsby J.A."/>
            <person name="Tidwell J."/>
            <person name="Bellgard S.E."/>
            <person name="Bellgard M.I."/>
        </authorList>
    </citation>
    <scope>NUCLEOTIDE SEQUENCE</scope>
    <source>
        <tissue evidence="1">Shoot tissue taken approximately 20 cm above the soil surface</tissue>
    </source>
</reference>
<sequence length="25" mass="2970">MQKTTQMQIHNEKERTNTIMVHVDG</sequence>
<dbReference type="AlphaFoldDB" id="A0A0A9F086"/>
<dbReference type="EMBL" id="GBRH01192144">
    <property type="protein sequence ID" value="JAE05752.1"/>
    <property type="molecule type" value="Transcribed_RNA"/>
</dbReference>
<organism evidence="1">
    <name type="scientific">Arundo donax</name>
    <name type="common">Giant reed</name>
    <name type="synonym">Donax arundinaceus</name>
    <dbReference type="NCBI Taxonomy" id="35708"/>
    <lineage>
        <taxon>Eukaryota</taxon>
        <taxon>Viridiplantae</taxon>
        <taxon>Streptophyta</taxon>
        <taxon>Embryophyta</taxon>
        <taxon>Tracheophyta</taxon>
        <taxon>Spermatophyta</taxon>
        <taxon>Magnoliopsida</taxon>
        <taxon>Liliopsida</taxon>
        <taxon>Poales</taxon>
        <taxon>Poaceae</taxon>
        <taxon>PACMAD clade</taxon>
        <taxon>Arundinoideae</taxon>
        <taxon>Arundineae</taxon>
        <taxon>Arundo</taxon>
    </lineage>
</organism>
<reference evidence="1" key="1">
    <citation type="submission" date="2014-09" db="EMBL/GenBank/DDBJ databases">
        <authorList>
            <person name="Magalhaes I.L.F."/>
            <person name="Oliveira U."/>
            <person name="Santos F.R."/>
            <person name="Vidigal T.H.D.A."/>
            <person name="Brescovit A.D."/>
            <person name="Santos A.J."/>
        </authorList>
    </citation>
    <scope>NUCLEOTIDE SEQUENCE</scope>
    <source>
        <tissue evidence="1">Shoot tissue taken approximately 20 cm above the soil surface</tissue>
    </source>
</reference>
<accession>A0A0A9F086</accession>
<proteinExistence type="predicted"/>